<dbReference type="EMBL" id="JUFZ01000130">
    <property type="protein sequence ID" value="KIC05987.1"/>
    <property type="molecule type" value="Genomic_DNA"/>
</dbReference>
<sequence length="41" mass="4918">MKLYLLSESNLYAKTLLPEFTHTKKMIFLSIRHPKIRKEVV</sequence>
<accession>A0A0C1GVW7</accession>
<evidence type="ECO:0000313" key="2">
    <source>
        <dbReference type="Proteomes" id="UP000031390"/>
    </source>
</evidence>
<organism evidence="1 2">
    <name type="scientific">Morococcus cerebrosus</name>
    <dbReference type="NCBI Taxonomy" id="1056807"/>
    <lineage>
        <taxon>Bacteria</taxon>
        <taxon>Pseudomonadati</taxon>
        <taxon>Pseudomonadota</taxon>
        <taxon>Betaproteobacteria</taxon>
        <taxon>Neisseriales</taxon>
        <taxon>Neisseriaceae</taxon>
        <taxon>Morococcus</taxon>
    </lineage>
</organism>
<name>A0A0C1GVW7_9NEIS</name>
<dbReference type="Proteomes" id="UP000031390">
    <property type="component" value="Unassembled WGS sequence"/>
</dbReference>
<proteinExistence type="predicted"/>
<reference evidence="1 2" key="1">
    <citation type="submission" date="2014-12" db="EMBL/GenBank/DDBJ databases">
        <title>Genome sequence of Morococcus cerebrosus.</title>
        <authorList>
            <person name="Shin S.-K."/>
            <person name="Yi H."/>
        </authorList>
    </citation>
    <scope>NUCLEOTIDE SEQUENCE [LARGE SCALE GENOMIC DNA]</scope>
    <source>
        <strain evidence="1 2">CIP 81.93</strain>
    </source>
</reference>
<gene>
    <name evidence="1" type="ORF">MCC93_25740</name>
</gene>
<dbReference type="AlphaFoldDB" id="A0A0C1GVW7"/>
<evidence type="ECO:0000313" key="1">
    <source>
        <dbReference type="EMBL" id="KIC05987.1"/>
    </source>
</evidence>
<comment type="caution">
    <text evidence="1">The sequence shown here is derived from an EMBL/GenBank/DDBJ whole genome shotgun (WGS) entry which is preliminary data.</text>
</comment>
<protein>
    <submittedName>
        <fullName evidence="1">Uncharacterized protein</fullName>
    </submittedName>
</protein>